<dbReference type="PIRSF" id="PIRSF000509">
    <property type="entry name" value="Trp_DMAT"/>
    <property type="match status" value="1"/>
</dbReference>
<feature type="binding site" evidence="3">
    <location>
        <position position="237"/>
    </location>
    <ligand>
        <name>dimethylallyl diphosphate</name>
        <dbReference type="ChEBI" id="CHEBI:57623"/>
    </ligand>
</feature>
<dbReference type="NCBIfam" id="TIGR03429">
    <property type="entry name" value="arom_pren_DMATS"/>
    <property type="match status" value="1"/>
</dbReference>
<proteinExistence type="inferred from homology"/>
<dbReference type="InterPro" id="IPR012148">
    <property type="entry name" value="ABBA_DMATS-like"/>
</dbReference>
<dbReference type="SFLD" id="SFLDS00036">
    <property type="entry name" value="Aromatic_Prenyltransferase"/>
    <property type="match status" value="1"/>
</dbReference>
<dbReference type="CDD" id="cd13929">
    <property type="entry name" value="PT-DMATS_CymD"/>
    <property type="match status" value="1"/>
</dbReference>
<evidence type="ECO:0000313" key="4">
    <source>
        <dbReference type="EMBL" id="CAF9938479.1"/>
    </source>
</evidence>
<evidence type="ECO:0000256" key="2">
    <source>
        <dbReference type="ARBA" id="ARBA00022679"/>
    </source>
</evidence>
<feature type="binding site" evidence="3">
    <location>
        <position position="239"/>
    </location>
    <ligand>
        <name>dimethylallyl diphosphate</name>
        <dbReference type="ChEBI" id="CHEBI:57623"/>
    </ligand>
</feature>
<dbReference type="InterPro" id="IPR033964">
    <property type="entry name" value="ABBA"/>
</dbReference>
<name>A0A8H3PE67_9LECA</name>
<sequence length="483" mass="54278">MQTLWSWILPIPKFVDAVRRSLYNWTPHTLPWYPYASNTGSRGREVTEKTNTLTPEWQVVARDVSHPSDDFSSWWQATGPSLAELLQKARYDSESQQSHLHFYAKHLIPHLGSWPLRQSEPKRWRSFVTDDFSPLEYSWSWNKGPRDAPKVRFTIELIGSAAGSMDDPFNITAAVDAAQGIASEYPVVDLTWFNHFLSAFVDTHLSLPEVDSSHAIASPSSVFLAFDLNHTGGIAMKAYLIPLKAEKTDVSRLSIVSTAIDALPGPFPSFSILERFLSTRPLGLSSSIVGVCVDCNHPSKARLRLYIRSPVTCFEKVIDMLNLEGVLPTLRSAKVLSKLRKLWYQLLSLSPDFPTSSELPNTYHETGGILYSFDVKPDNALPEAKLYISVKHYAENDWKAFHGLKSFLEGEGKSQWAEGFEMVLQSVGSRRQPRDIITPERSSMGTMEWTKGRGMQTYVGVGFENEDLTLTSYIAPGILGELQ</sequence>
<dbReference type="EMBL" id="CAJPDS010000114">
    <property type="protein sequence ID" value="CAF9938479.1"/>
    <property type="molecule type" value="Genomic_DNA"/>
</dbReference>
<feature type="binding site" evidence="3">
    <location>
        <position position="302"/>
    </location>
    <ligand>
        <name>dimethylallyl diphosphate</name>
        <dbReference type="ChEBI" id="CHEBI:57623"/>
    </ligand>
</feature>
<dbReference type="PANTHER" id="PTHR40627">
    <property type="entry name" value="INDOLE PRENYLTRANSFERASE TDIB-RELATED"/>
    <property type="match status" value="1"/>
</dbReference>
<comment type="caution">
    <text evidence="4">The sequence shown here is derived from an EMBL/GenBank/DDBJ whole genome shotgun (WGS) entry which is preliminary data.</text>
</comment>
<dbReference type="OrthoDB" id="3354387at2759"/>
<keyword evidence="2" id="KW-0808">Transferase</keyword>
<reference evidence="4" key="1">
    <citation type="submission" date="2021-03" db="EMBL/GenBank/DDBJ databases">
        <authorList>
            <person name="Tagirdzhanova G."/>
        </authorList>
    </citation>
    <scope>NUCLEOTIDE SEQUENCE</scope>
</reference>
<gene>
    <name evidence="4" type="ORF">HETSPECPRED_001086</name>
</gene>
<dbReference type="GO" id="GO:0016765">
    <property type="term" value="F:transferase activity, transferring alkyl or aryl (other than methyl) groups"/>
    <property type="evidence" value="ECO:0007669"/>
    <property type="project" value="InterPro"/>
</dbReference>
<dbReference type="Pfam" id="PF11991">
    <property type="entry name" value="Trp_DMAT"/>
    <property type="match status" value="1"/>
</dbReference>
<dbReference type="GO" id="GO:0009820">
    <property type="term" value="P:alkaloid metabolic process"/>
    <property type="evidence" value="ECO:0007669"/>
    <property type="project" value="InterPro"/>
</dbReference>
<keyword evidence="5" id="KW-1185">Reference proteome</keyword>
<organism evidence="4 5">
    <name type="scientific">Heterodermia speciosa</name>
    <dbReference type="NCBI Taxonomy" id="116794"/>
    <lineage>
        <taxon>Eukaryota</taxon>
        <taxon>Fungi</taxon>
        <taxon>Dikarya</taxon>
        <taxon>Ascomycota</taxon>
        <taxon>Pezizomycotina</taxon>
        <taxon>Lecanoromycetes</taxon>
        <taxon>OSLEUM clade</taxon>
        <taxon>Lecanoromycetidae</taxon>
        <taxon>Caliciales</taxon>
        <taxon>Physciaceae</taxon>
        <taxon>Heterodermia</taxon>
    </lineage>
</organism>
<feature type="binding site" evidence="3">
    <location>
        <position position="306"/>
    </location>
    <ligand>
        <name>dimethylallyl diphosphate</name>
        <dbReference type="ChEBI" id="CHEBI:57623"/>
    </ligand>
</feature>
<evidence type="ECO:0000256" key="3">
    <source>
        <dbReference type="PIRSR" id="PIRSR000509-1"/>
    </source>
</evidence>
<evidence type="ECO:0008006" key="6">
    <source>
        <dbReference type="Google" id="ProtNLM"/>
    </source>
</evidence>
<evidence type="ECO:0000313" key="5">
    <source>
        <dbReference type="Proteomes" id="UP000664521"/>
    </source>
</evidence>
<feature type="binding site" evidence="3">
    <location>
        <position position="152"/>
    </location>
    <ligand>
        <name>dimethylallyl diphosphate</name>
        <dbReference type="ChEBI" id="CHEBI:57623"/>
    </ligand>
</feature>
<dbReference type="AlphaFoldDB" id="A0A8H3PE67"/>
<feature type="binding site" evidence="3">
    <location>
        <position position="136"/>
    </location>
    <ligand>
        <name>L-tryptophan</name>
        <dbReference type="ChEBI" id="CHEBI:57912"/>
    </ligand>
</feature>
<evidence type="ECO:0000256" key="1">
    <source>
        <dbReference type="ARBA" id="ARBA00010209"/>
    </source>
</evidence>
<dbReference type="Proteomes" id="UP000664521">
    <property type="component" value="Unassembled WGS sequence"/>
</dbReference>
<comment type="similarity">
    <text evidence="1">Belongs to the tryptophan dimethylallyltransferase family.</text>
</comment>
<feature type="binding site" evidence="3">
    <location>
        <position position="387"/>
    </location>
    <ligand>
        <name>dimethylallyl diphosphate</name>
        <dbReference type="ChEBI" id="CHEBI:57623"/>
    </ligand>
</feature>
<accession>A0A8H3PE67</accession>
<dbReference type="PANTHER" id="PTHR40627:SF4">
    <property type="entry name" value="PRENYLTRANSFERASE ASQH1-RELATED"/>
    <property type="match status" value="1"/>
</dbReference>
<dbReference type="InterPro" id="IPR017795">
    <property type="entry name" value="ABBA_NscD-like"/>
</dbReference>
<protein>
    <recommendedName>
        <fullName evidence="6">Aromatic prenyltransferase</fullName>
    </recommendedName>
</protein>